<name>A0A1V8M8L4_9GAMM</name>
<dbReference type="InterPro" id="IPR011765">
    <property type="entry name" value="Pept_M16_N"/>
</dbReference>
<dbReference type="OrthoDB" id="9811314at2"/>
<feature type="domain" description="Peptidase M16 N-terminal" evidence="2">
    <location>
        <begin position="42"/>
        <end position="177"/>
    </location>
</feature>
<feature type="signal peptide" evidence="1">
    <location>
        <begin position="1"/>
        <end position="21"/>
    </location>
</feature>
<sequence>MRIKLLLVTLLFSLASVPACAFQTIKHWQTSQGGQVYFVASPGLPMVDMRLVFDAGSARDGTHHGIASLTNSLLATGAGQWNADQIAQRFDAVGAEYTSAADQDTGWVSLRSLTQADLLEQALSTFEKIISQPRFEQDQFQRIKQQTLIGLQQQQEKPGFIAEKTFYKAIYGEHPYAHLVDGEIETLKEVQLSDIQQFYQQYYVRNNAVLAIVGDLTEQQAQQMAETLFKQLKQGEKAKPLPNASLPEKASKEHINFPSTQTHVLAGLPVLRRKDVDYFPLYVGNHILGGSGLVSLLFDEIREKRGLAYSAYSYLMPLEEPGPFTMGLQTQNKQSTMAIELMQKTLADFIHLGPTQEQLIAAQKNLTGGFVLRFDSNKKLLDYVAMIAFYQLPLDYLDSFQDKVSQVTVDDIKAAFQRRVNTDLLQIISVGGEE</sequence>
<dbReference type="PANTHER" id="PTHR11851">
    <property type="entry name" value="METALLOPROTEASE"/>
    <property type="match status" value="1"/>
</dbReference>
<comment type="caution">
    <text evidence="4">The sequence shown here is derived from an EMBL/GenBank/DDBJ whole genome shotgun (WGS) entry which is preliminary data.</text>
</comment>
<dbReference type="Gene3D" id="3.30.830.10">
    <property type="entry name" value="Metalloenzyme, LuxS/M16 peptidase-like"/>
    <property type="match status" value="2"/>
</dbReference>
<dbReference type="GO" id="GO:0046872">
    <property type="term" value="F:metal ion binding"/>
    <property type="evidence" value="ECO:0007669"/>
    <property type="project" value="InterPro"/>
</dbReference>
<feature type="domain" description="Peptidase M16 C-terminal" evidence="3">
    <location>
        <begin position="190"/>
        <end position="366"/>
    </location>
</feature>
<feature type="chain" id="PRO_5012190075" evidence="1">
    <location>
        <begin position="22"/>
        <end position="434"/>
    </location>
</feature>
<dbReference type="GO" id="GO:0008233">
    <property type="term" value="F:peptidase activity"/>
    <property type="evidence" value="ECO:0007669"/>
    <property type="project" value="UniProtKB-KW"/>
</dbReference>
<evidence type="ECO:0000259" key="3">
    <source>
        <dbReference type="Pfam" id="PF05193"/>
    </source>
</evidence>
<proteinExistence type="predicted"/>
<evidence type="ECO:0000259" key="2">
    <source>
        <dbReference type="Pfam" id="PF00675"/>
    </source>
</evidence>
<dbReference type="GO" id="GO:0006508">
    <property type="term" value="P:proteolysis"/>
    <property type="evidence" value="ECO:0007669"/>
    <property type="project" value="UniProtKB-KW"/>
</dbReference>
<evidence type="ECO:0000313" key="5">
    <source>
        <dbReference type="Proteomes" id="UP000191980"/>
    </source>
</evidence>
<dbReference type="AlphaFoldDB" id="A0A1V8M8L4"/>
<dbReference type="PANTHER" id="PTHR11851:SF224">
    <property type="entry name" value="PROCESSING PROTEASE"/>
    <property type="match status" value="1"/>
</dbReference>
<dbReference type="SUPFAM" id="SSF63411">
    <property type="entry name" value="LuxS/MPP-like metallohydrolase"/>
    <property type="match status" value="2"/>
</dbReference>
<keyword evidence="4" id="KW-0645">Protease</keyword>
<evidence type="ECO:0000313" key="4">
    <source>
        <dbReference type="EMBL" id="OQK17934.1"/>
    </source>
</evidence>
<protein>
    <submittedName>
        <fullName evidence="4">Zinc protease</fullName>
    </submittedName>
</protein>
<organism evidence="4 5">
    <name type="scientific">Methyloprofundus sedimenti</name>
    <dbReference type="NCBI Taxonomy" id="1420851"/>
    <lineage>
        <taxon>Bacteria</taxon>
        <taxon>Pseudomonadati</taxon>
        <taxon>Pseudomonadota</taxon>
        <taxon>Gammaproteobacteria</taxon>
        <taxon>Methylococcales</taxon>
        <taxon>Methylococcaceae</taxon>
        <taxon>Methyloprofundus</taxon>
    </lineage>
</organism>
<keyword evidence="5" id="KW-1185">Reference proteome</keyword>
<dbReference type="Proteomes" id="UP000191980">
    <property type="component" value="Unassembled WGS sequence"/>
</dbReference>
<keyword evidence="1" id="KW-0732">Signal</keyword>
<keyword evidence="4" id="KW-0378">Hydrolase</keyword>
<dbReference type="InterPro" id="IPR050361">
    <property type="entry name" value="MPP/UQCRC_Complex"/>
</dbReference>
<dbReference type="InterPro" id="IPR011249">
    <property type="entry name" value="Metalloenz_LuxS/M16"/>
</dbReference>
<gene>
    <name evidence="4" type="ORF">AU255_08760</name>
</gene>
<dbReference type="EMBL" id="LPUF01000001">
    <property type="protein sequence ID" value="OQK17934.1"/>
    <property type="molecule type" value="Genomic_DNA"/>
</dbReference>
<dbReference type="InterPro" id="IPR007863">
    <property type="entry name" value="Peptidase_M16_C"/>
</dbReference>
<accession>A0A1V8M8L4</accession>
<evidence type="ECO:0000256" key="1">
    <source>
        <dbReference type="SAM" id="SignalP"/>
    </source>
</evidence>
<dbReference type="STRING" id="1420851.AU255_08760"/>
<dbReference type="RefSeq" id="WP_080522540.1">
    <property type="nucleotide sequence ID" value="NZ_LPUF01000001.1"/>
</dbReference>
<dbReference type="Pfam" id="PF00675">
    <property type="entry name" value="Peptidase_M16"/>
    <property type="match status" value="1"/>
</dbReference>
<reference evidence="4 5" key="1">
    <citation type="submission" date="2015-12" db="EMBL/GenBank/DDBJ databases">
        <authorList>
            <person name="Shamseldin A."/>
            <person name="Moawad H."/>
            <person name="Abd El-Rahim W.M."/>
            <person name="Sadowsky M.J."/>
        </authorList>
    </citation>
    <scope>NUCLEOTIDE SEQUENCE [LARGE SCALE GENOMIC DNA]</scope>
    <source>
        <strain evidence="4 5">WF1</strain>
    </source>
</reference>
<dbReference type="Pfam" id="PF05193">
    <property type="entry name" value="Peptidase_M16_C"/>
    <property type="match status" value="1"/>
</dbReference>